<name>A0A5B7E3U0_PORTR</name>
<feature type="compositionally biased region" description="Pro residues" evidence="1">
    <location>
        <begin position="13"/>
        <end position="31"/>
    </location>
</feature>
<organism evidence="2 3">
    <name type="scientific">Portunus trituberculatus</name>
    <name type="common">Swimming crab</name>
    <name type="synonym">Neptunus trituberculatus</name>
    <dbReference type="NCBI Taxonomy" id="210409"/>
    <lineage>
        <taxon>Eukaryota</taxon>
        <taxon>Metazoa</taxon>
        <taxon>Ecdysozoa</taxon>
        <taxon>Arthropoda</taxon>
        <taxon>Crustacea</taxon>
        <taxon>Multicrustacea</taxon>
        <taxon>Malacostraca</taxon>
        <taxon>Eumalacostraca</taxon>
        <taxon>Eucarida</taxon>
        <taxon>Decapoda</taxon>
        <taxon>Pleocyemata</taxon>
        <taxon>Brachyura</taxon>
        <taxon>Eubrachyura</taxon>
        <taxon>Portunoidea</taxon>
        <taxon>Portunidae</taxon>
        <taxon>Portuninae</taxon>
        <taxon>Portunus</taxon>
    </lineage>
</organism>
<sequence length="74" mass="8406">MRHLSHHKTSIPHPSPPHLDTSTPPPPPPPQHTRLPPISTVIPQSIHNLYFLIIFTRQLRSISKTYDNVESSNT</sequence>
<keyword evidence="3" id="KW-1185">Reference proteome</keyword>
<dbReference type="EMBL" id="VSRR010001951">
    <property type="protein sequence ID" value="MPC28691.1"/>
    <property type="molecule type" value="Genomic_DNA"/>
</dbReference>
<comment type="caution">
    <text evidence="2">The sequence shown here is derived from an EMBL/GenBank/DDBJ whole genome shotgun (WGS) entry which is preliminary data.</text>
</comment>
<dbReference type="AlphaFoldDB" id="A0A5B7E3U0"/>
<feature type="region of interest" description="Disordered" evidence="1">
    <location>
        <begin position="1"/>
        <end position="38"/>
    </location>
</feature>
<evidence type="ECO:0000313" key="3">
    <source>
        <dbReference type="Proteomes" id="UP000324222"/>
    </source>
</evidence>
<proteinExistence type="predicted"/>
<dbReference type="Proteomes" id="UP000324222">
    <property type="component" value="Unassembled WGS sequence"/>
</dbReference>
<gene>
    <name evidence="2" type="ORF">E2C01_021901</name>
</gene>
<evidence type="ECO:0000313" key="2">
    <source>
        <dbReference type="EMBL" id="MPC28691.1"/>
    </source>
</evidence>
<feature type="compositionally biased region" description="Basic residues" evidence="1">
    <location>
        <begin position="1"/>
        <end position="10"/>
    </location>
</feature>
<accession>A0A5B7E3U0</accession>
<reference evidence="2 3" key="1">
    <citation type="submission" date="2019-05" db="EMBL/GenBank/DDBJ databases">
        <title>Another draft genome of Portunus trituberculatus and its Hox gene families provides insights of decapod evolution.</title>
        <authorList>
            <person name="Jeong J.-H."/>
            <person name="Song I."/>
            <person name="Kim S."/>
            <person name="Choi T."/>
            <person name="Kim D."/>
            <person name="Ryu S."/>
            <person name="Kim W."/>
        </authorList>
    </citation>
    <scope>NUCLEOTIDE SEQUENCE [LARGE SCALE GENOMIC DNA]</scope>
    <source>
        <tissue evidence="2">Muscle</tissue>
    </source>
</reference>
<protein>
    <submittedName>
        <fullName evidence="2">Uncharacterized protein</fullName>
    </submittedName>
</protein>
<evidence type="ECO:0000256" key="1">
    <source>
        <dbReference type="SAM" id="MobiDB-lite"/>
    </source>
</evidence>